<evidence type="ECO:0000313" key="2">
    <source>
        <dbReference type="EMBL" id="ESW11655.1"/>
    </source>
</evidence>
<reference evidence="3" key="1">
    <citation type="journal article" date="2014" name="Nat. Genet.">
        <title>A reference genome for common bean and genome-wide analysis of dual domestications.</title>
        <authorList>
            <person name="Schmutz J."/>
            <person name="McClean P.E."/>
            <person name="Mamidi S."/>
            <person name="Wu G.A."/>
            <person name="Cannon S.B."/>
            <person name="Grimwood J."/>
            <person name="Jenkins J."/>
            <person name="Shu S."/>
            <person name="Song Q."/>
            <person name="Chavarro C."/>
            <person name="Torres-Torres M."/>
            <person name="Geffroy V."/>
            <person name="Moghaddam S.M."/>
            <person name="Gao D."/>
            <person name="Abernathy B."/>
            <person name="Barry K."/>
            <person name="Blair M."/>
            <person name="Brick M.A."/>
            <person name="Chovatia M."/>
            <person name="Gepts P."/>
            <person name="Goodstein D.M."/>
            <person name="Gonzales M."/>
            <person name="Hellsten U."/>
            <person name="Hyten D.L."/>
            <person name="Jia G."/>
            <person name="Kelly J.D."/>
            <person name="Kudrna D."/>
            <person name="Lee R."/>
            <person name="Richard M.M."/>
            <person name="Miklas P.N."/>
            <person name="Osorno J.M."/>
            <person name="Rodrigues J."/>
            <person name="Thareau V."/>
            <person name="Urrea C.A."/>
            <person name="Wang M."/>
            <person name="Yu Y."/>
            <person name="Zhang M."/>
            <person name="Wing R.A."/>
            <person name="Cregan P.B."/>
            <person name="Rokhsar D.S."/>
            <person name="Jackson S.A."/>
        </authorList>
    </citation>
    <scope>NUCLEOTIDE SEQUENCE [LARGE SCALE GENOMIC DNA]</scope>
    <source>
        <strain evidence="3">cv. G19833</strain>
    </source>
</reference>
<dbReference type="AlphaFoldDB" id="V7B294"/>
<evidence type="ECO:0000256" key="1">
    <source>
        <dbReference type="SAM" id="Phobius"/>
    </source>
</evidence>
<sequence length="351" mass="39039">MIMDSWSNSSIPEQVRENNVNKNFLLPRKPARQPNQIIYRKLRRGSAGRIPEKQIEKYPTNKELLRTIAYLRTAIYENDEMLPNNKAYIIDEEDEEEWSTQSEEEKGQKKLYKSIQKLNSNDSTYTPTKNQRKTGNNIAKISKECALCSSSSHVINVKNICKTSQRGGQGLTRNDSHVSASMSKAFKQFCSTEIICPQEHRAALAVKLYGVQAALLSALGNPFENISKSTISLANISQAPTLSMWQASNGFLPALVWSGMFITSFVYTIVVVRSLPFRVPIISMLCIALLYSLSVLVAAASGFNVTCGTFRMSGILFACLGVLGFALILLVLLLLVMFASWRCTKQDGGAK</sequence>
<keyword evidence="1" id="KW-0812">Transmembrane</keyword>
<name>V7B294_PHAVU</name>
<protein>
    <submittedName>
        <fullName evidence="2">Uncharacterized protein</fullName>
    </submittedName>
</protein>
<organism evidence="2 3">
    <name type="scientific">Phaseolus vulgaris</name>
    <name type="common">Kidney bean</name>
    <name type="synonym">French bean</name>
    <dbReference type="NCBI Taxonomy" id="3885"/>
    <lineage>
        <taxon>Eukaryota</taxon>
        <taxon>Viridiplantae</taxon>
        <taxon>Streptophyta</taxon>
        <taxon>Embryophyta</taxon>
        <taxon>Tracheophyta</taxon>
        <taxon>Spermatophyta</taxon>
        <taxon>Magnoliopsida</taxon>
        <taxon>eudicotyledons</taxon>
        <taxon>Gunneridae</taxon>
        <taxon>Pentapetalae</taxon>
        <taxon>rosids</taxon>
        <taxon>fabids</taxon>
        <taxon>Fabales</taxon>
        <taxon>Fabaceae</taxon>
        <taxon>Papilionoideae</taxon>
        <taxon>50 kb inversion clade</taxon>
        <taxon>NPAAA clade</taxon>
        <taxon>indigoferoid/millettioid clade</taxon>
        <taxon>Phaseoleae</taxon>
        <taxon>Phaseolus</taxon>
    </lineage>
</organism>
<keyword evidence="1" id="KW-1133">Transmembrane helix</keyword>
<feature type="transmembrane region" description="Helical" evidence="1">
    <location>
        <begin position="251"/>
        <end position="272"/>
    </location>
</feature>
<evidence type="ECO:0000313" key="3">
    <source>
        <dbReference type="Proteomes" id="UP000000226"/>
    </source>
</evidence>
<dbReference type="OrthoDB" id="1429477at2759"/>
<keyword evidence="3" id="KW-1185">Reference proteome</keyword>
<dbReference type="Gramene" id="ESW11655">
    <property type="protein sequence ID" value="ESW11655"/>
    <property type="gene ID" value="PHAVU_008G048600g"/>
</dbReference>
<proteinExistence type="predicted"/>
<accession>V7B294</accession>
<keyword evidence="1" id="KW-0472">Membrane</keyword>
<feature type="transmembrane region" description="Helical" evidence="1">
    <location>
        <begin position="315"/>
        <end position="341"/>
    </location>
</feature>
<dbReference type="Proteomes" id="UP000000226">
    <property type="component" value="Chromosome 8"/>
</dbReference>
<dbReference type="EMBL" id="CM002295">
    <property type="protein sequence ID" value="ESW11655.1"/>
    <property type="molecule type" value="Genomic_DNA"/>
</dbReference>
<feature type="transmembrane region" description="Helical" evidence="1">
    <location>
        <begin position="279"/>
        <end position="303"/>
    </location>
</feature>
<gene>
    <name evidence="2" type="ORF">PHAVU_008G048600g</name>
</gene>